<sequence length="76" mass="8071">MCRVGGSGTPIVVRSQAEVNCVCYRIVTRGVLPALLMRFSGAAGLIDGFFVRQKIRFGILDVGAGLLAKALCQLTD</sequence>
<dbReference type="EMBL" id="PDKZ01000002">
    <property type="protein sequence ID" value="PHH40784.1"/>
    <property type="molecule type" value="Genomic_DNA"/>
</dbReference>
<proteinExistence type="predicted"/>
<comment type="caution">
    <text evidence="1">The sequence shown here is derived from an EMBL/GenBank/DDBJ whole genome shotgun (WGS) entry which is preliminary data.</text>
</comment>
<gene>
    <name evidence="1" type="ORF">CRX57_11590</name>
</gene>
<organism evidence="1 2">
    <name type="scientific">Pseudomonas putida</name>
    <name type="common">Arthrobacter siderocapsulatus</name>
    <dbReference type="NCBI Taxonomy" id="303"/>
    <lineage>
        <taxon>Bacteria</taxon>
        <taxon>Pseudomonadati</taxon>
        <taxon>Pseudomonadota</taxon>
        <taxon>Gammaproteobacteria</taxon>
        <taxon>Pseudomonadales</taxon>
        <taxon>Pseudomonadaceae</taxon>
        <taxon>Pseudomonas</taxon>
    </lineage>
</organism>
<accession>A0A2C5WAI2</accession>
<name>A0A2C5WAI2_PSEPU</name>
<protein>
    <submittedName>
        <fullName evidence="1">Uncharacterized protein</fullName>
    </submittedName>
</protein>
<evidence type="ECO:0000313" key="2">
    <source>
        <dbReference type="Proteomes" id="UP000222460"/>
    </source>
</evidence>
<evidence type="ECO:0000313" key="1">
    <source>
        <dbReference type="EMBL" id="PHH40784.1"/>
    </source>
</evidence>
<reference evidence="2" key="1">
    <citation type="submission" date="2017-10" db="EMBL/GenBank/DDBJ databases">
        <title>FDA dAtabase for Regulatory Grade micrObial Sequences (FDA-ARGOS): Supporting development and validation of Infectious Disease Dx tests.</title>
        <authorList>
            <person name="Goldberg B."/>
            <person name="Campos J."/>
            <person name="Tallon L."/>
            <person name="Sadzewicz L."/>
            <person name="Ott S."/>
            <person name="Zhao X."/>
            <person name="Nagaraj S."/>
            <person name="Vavikolanu K."/>
            <person name="Aluvathingal J."/>
            <person name="Nadendla S."/>
            <person name="Geyer C."/>
            <person name="Sichtig H."/>
        </authorList>
    </citation>
    <scope>NUCLEOTIDE SEQUENCE [LARGE SCALE GENOMIC DNA]</scope>
    <source>
        <strain evidence="2">FDAARGOS_376</strain>
    </source>
</reference>
<dbReference type="AlphaFoldDB" id="A0A2C5WAI2"/>
<dbReference type="Proteomes" id="UP000222460">
    <property type="component" value="Unassembled WGS sequence"/>
</dbReference>